<evidence type="ECO:0000313" key="2">
    <source>
        <dbReference type="Proteomes" id="UP000075880"/>
    </source>
</evidence>
<proteinExistence type="predicted"/>
<organism evidence="1 2">
    <name type="scientific">Anopheles atroparvus</name>
    <name type="common">European mosquito</name>
    <dbReference type="NCBI Taxonomy" id="41427"/>
    <lineage>
        <taxon>Eukaryota</taxon>
        <taxon>Metazoa</taxon>
        <taxon>Ecdysozoa</taxon>
        <taxon>Arthropoda</taxon>
        <taxon>Hexapoda</taxon>
        <taxon>Insecta</taxon>
        <taxon>Pterygota</taxon>
        <taxon>Neoptera</taxon>
        <taxon>Endopterygota</taxon>
        <taxon>Diptera</taxon>
        <taxon>Nematocera</taxon>
        <taxon>Culicoidea</taxon>
        <taxon>Culicidae</taxon>
        <taxon>Anophelinae</taxon>
        <taxon>Anopheles</taxon>
    </lineage>
</organism>
<protein>
    <submittedName>
        <fullName evidence="1">Uncharacterized protein</fullName>
    </submittedName>
</protein>
<accession>A0AAG5D216</accession>
<dbReference type="Proteomes" id="UP000075880">
    <property type="component" value="Unassembled WGS sequence"/>
</dbReference>
<dbReference type="EnsemblMetazoa" id="ENSAATROPT005635">
    <property type="protein sequence ID" value="ENSAATROPP005211"/>
    <property type="gene ID" value="ENSAATROPG004540"/>
</dbReference>
<evidence type="ECO:0000313" key="1">
    <source>
        <dbReference type="EnsemblMetazoa" id="ENSAATROPP005211"/>
    </source>
</evidence>
<keyword evidence="2" id="KW-1185">Reference proteome</keyword>
<dbReference type="AlphaFoldDB" id="A0AAG5D216"/>
<name>A0AAG5D216_ANOAO</name>
<sequence>MPNVREFVQRIECMGINRGNECKAPFRTVGYNERLNFIKPRLVIIGSVCFKRYVCMVL</sequence>
<reference evidence="1" key="1">
    <citation type="submission" date="2024-04" db="UniProtKB">
        <authorList>
            <consortium name="EnsemblMetazoa"/>
        </authorList>
    </citation>
    <scope>IDENTIFICATION</scope>
    <source>
        <strain evidence="1">EBRO</strain>
    </source>
</reference>